<accession>A0A090LIZ2</accession>
<feature type="chain" id="PRO_5015030789" evidence="1">
    <location>
        <begin position="26"/>
        <end position="80"/>
    </location>
</feature>
<evidence type="ECO:0000313" key="4">
    <source>
        <dbReference type="WBParaSite" id="SRAE_2000441800.1"/>
    </source>
</evidence>
<evidence type="ECO:0000256" key="1">
    <source>
        <dbReference type="SAM" id="SignalP"/>
    </source>
</evidence>
<name>A0A090LIZ2_STRRB</name>
<dbReference type="RefSeq" id="XP_024508971.1">
    <property type="nucleotide sequence ID" value="XM_024643287.1"/>
</dbReference>
<dbReference type="WBParaSite" id="SRAE_2000441800.1">
    <property type="protein sequence ID" value="SRAE_2000441800.1"/>
    <property type="gene ID" value="WBGene00264650"/>
</dbReference>
<protein>
    <submittedName>
        <fullName evidence="2 4">Uncharacterized protein</fullName>
    </submittedName>
</protein>
<keyword evidence="3" id="KW-1185">Reference proteome</keyword>
<reference evidence="2 3" key="1">
    <citation type="submission" date="2014-09" db="EMBL/GenBank/DDBJ databases">
        <authorList>
            <person name="Martin A.A."/>
        </authorList>
    </citation>
    <scope>NUCLEOTIDE SEQUENCE</scope>
    <source>
        <strain evidence="3">ED321</strain>
        <strain evidence="2">ED321 Heterogonic</strain>
    </source>
</reference>
<gene>
    <name evidence="2 4 5" type="ORF">SRAE_2000441800</name>
</gene>
<reference evidence="4" key="2">
    <citation type="submission" date="2020-12" db="UniProtKB">
        <authorList>
            <consortium name="WormBaseParasite"/>
        </authorList>
    </citation>
    <scope>IDENTIFICATION</scope>
</reference>
<dbReference type="AlphaFoldDB" id="A0A090LIZ2"/>
<dbReference type="WormBase" id="SRAE_2000441800">
    <property type="protein sequence ID" value="SRP03831"/>
    <property type="gene ID" value="WBGene00264650"/>
</dbReference>
<feature type="signal peptide" evidence="1">
    <location>
        <begin position="1"/>
        <end position="25"/>
    </location>
</feature>
<keyword evidence="1" id="KW-0732">Signal</keyword>
<evidence type="ECO:0000313" key="5">
    <source>
        <dbReference type="WormBase" id="SRAE_2000441800"/>
    </source>
</evidence>
<sequence>MVKYFSSCLCLIGAIIILSSHYTNTIPIENSENYFIRQLRDFPVEEFDGRPIYYNGYLIENTDPRISLKRAVGPRPLRFG</sequence>
<evidence type="ECO:0000313" key="2">
    <source>
        <dbReference type="EMBL" id="CEF69772.1"/>
    </source>
</evidence>
<dbReference type="EMBL" id="LN609529">
    <property type="protein sequence ID" value="CEF69772.1"/>
    <property type="molecule type" value="Genomic_DNA"/>
</dbReference>
<proteinExistence type="predicted"/>
<dbReference type="CTD" id="36382143"/>
<organism evidence="2">
    <name type="scientific">Strongyloides ratti</name>
    <name type="common">Parasitic roundworm</name>
    <dbReference type="NCBI Taxonomy" id="34506"/>
    <lineage>
        <taxon>Eukaryota</taxon>
        <taxon>Metazoa</taxon>
        <taxon>Ecdysozoa</taxon>
        <taxon>Nematoda</taxon>
        <taxon>Chromadorea</taxon>
        <taxon>Rhabditida</taxon>
        <taxon>Tylenchina</taxon>
        <taxon>Panagrolaimomorpha</taxon>
        <taxon>Strongyloidoidea</taxon>
        <taxon>Strongyloididae</taxon>
        <taxon>Strongyloides</taxon>
    </lineage>
</organism>
<dbReference type="Proteomes" id="UP000035682">
    <property type="component" value="Unplaced"/>
</dbReference>
<dbReference type="GeneID" id="36382143"/>
<evidence type="ECO:0000313" key="3">
    <source>
        <dbReference type="Proteomes" id="UP000035682"/>
    </source>
</evidence>